<proteinExistence type="predicted"/>
<keyword evidence="2" id="KW-0547">Nucleotide-binding</keyword>
<dbReference type="SUPFAM" id="SSF56112">
    <property type="entry name" value="Protein kinase-like (PK-like)"/>
    <property type="match status" value="1"/>
</dbReference>
<gene>
    <name evidence="6" type="ORF">SCLCIDRAFT_122477</name>
</gene>
<dbReference type="PANTHER" id="PTHR44329:SF288">
    <property type="entry name" value="MITOGEN-ACTIVATED PROTEIN KINASE KINASE KINASE 20"/>
    <property type="match status" value="1"/>
</dbReference>
<keyword evidence="7" id="KW-1185">Reference proteome</keyword>
<dbReference type="PIRSF" id="PIRSF000654">
    <property type="entry name" value="Integrin-linked_kinase"/>
    <property type="match status" value="1"/>
</dbReference>
<dbReference type="InterPro" id="IPR051681">
    <property type="entry name" value="Ser/Thr_Kinases-Pseudokinases"/>
</dbReference>
<dbReference type="InParanoid" id="A0A0C3DYE6"/>
<keyword evidence="4" id="KW-0067">ATP-binding</keyword>
<dbReference type="PROSITE" id="PS00108">
    <property type="entry name" value="PROTEIN_KINASE_ST"/>
    <property type="match status" value="1"/>
</dbReference>
<dbReference type="InterPro" id="IPR008271">
    <property type="entry name" value="Ser/Thr_kinase_AS"/>
</dbReference>
<keyword evidence="1" id="KW-0808">Transferase</keyword>
<sequence>MHQRVLNEVYVWSKLRHNNVNELLGITTAFDDTISIVSPLMSQGNAFDYVQNPDIDPRPLILGIANGLHYLHTHEKGTIIHGDIKGPNVLISDDGHALLTDFGFSHLANASFSLAVEQHPGGTPNWMPPEYLEADQCVMTAAGDVWSFGMTALELFTRSFPFHDIKHSIQLKQRIAQGSPERPAGEAVCSRLTDRWWDVFSSCWKRDPWLRPSMEEVARRVAEEQFRILWLRDDSHMLQLLQQVA</sequence>
<dbReference type="Pfam" id="PF00069">
    <property type="entry name" value="Pkinase"/>
    <property type="match status" value="1"/>
</dbReference>
<evidence type="ECO:0000256" key="4">
    <source>
        <dbReference type="ARBA" id="ARBA00022840"/>
    </source>
</evidence>
<evidence type="ECO:0000313" key="7">
    <source>
        <dbReference type="Proteomes" id="UP000053989"/>
    </source>
</evidence>
<keyword evidence="3" id="KW-0418">Kinase</keyword>
<dbReference type="InterPro" id="IPR011009">
    <property type="entry name" value="Kinase-like_dom_sf"/>
</dbReference>
<protein>
    <recommendedName>
        <fullName evidence="5">Protein kinase domain-containing protein</fullName>
    </recommendedName>
</protein>
<dbReference type="PANTHER" id="PTHR44329">
    <property type="entry name" value="SERINE/THREONINE-PROTEIN KINASE TNNI3K-RELATED"/>
    <property type="match status" value="1"/>
</dbReference>
<reference evidence="7" key="2">
    <citation type="submission" date="2015-01" db="EMBL/GenBank/DDBJ databases">
        <title>Evolutionary Origins and Diversification of the Mycorrhizal Mutualists.</title>
        <authorList>
            <consortium name="DOE Joint Genome Institute"/>
            <consortium name="Mycorrhizal Genomics Consortium"/>
            <person name="Kohler A."/>
            <person name="Kuo A."/>
            <person name="Nagy L.G."/>
            <person name="Floudas D."/>
            <person name="Copeland A."/>
            <person name="Barry K.W."/>
            <person name="Cichocki N."/>
            <person name="Veneault-Fourrey C."/>
            <person name="LaButti K."/>
            <person name="Lindquist E.A."/>
            <person name="Lipzen A."/>
            <person name="Lundell T."/>
            <person name="Morin E."/>
            <person name="Murat C."/>
            <person name="Riley R."/>
            <person name="Ohm R."/>
            <person name="Sun H."/>
            <person name="Tunlid A."/>
            <person name="Henrissat B."/>
            <person name="Grigoriev I.V."/>
            <person name="Hibbett D.S."/>
            <person name="Martin F."/>
        </authorList>
    </citation>
    <scope>NUCLEOTIDE SEQUENCE [LARGE SCALE GENOMIC DNA]</scope>
    <source>
        <strain evidence="7">Foug A</strain>
    </source>
</reference>
<dbReference type="OrthoDB" id="4062651at2759"/>
<dbReference type="STRING" id="1036808.A0A0C3DYE6"/>
<dbReference type="InterPro" id="IPR000719">
    <property type="entry name" value="Prot_kinase_dom"/>
</dbReference>
<evidence type="ECO:0000259" key="5">
    <source>
        <dbReference type="PROSITE" id="PS50011"/>
    </source>
</evidence>
<dbReference type="EMBL" id="KN822054">
    <property type="protein sequence ID" value="KIM61229.1"/>
    <property type="molecule type" value="Genomic_DNA"/>
</dbReference>
<reference evidence="6 7" key="1">
    <citation type="submission" date="2014-04" db="EMBL/GenBank/DDBJ databases">
        <authorList>
            <consortium name="DOE Joint Genome Institute"/>
            <person name="Kuo A."/>
            <person name="Kohler A."/>
            <person name="Nagy L.G."/>
            <person name="Floudas D."/>
            <person name="Copeland A."/>
            <person name="Barry K.W."/>
            <person name="Cichocki N."/>
            <person name="Veneault-Fourrey C."/>
            <person name="LaButti K."/>
            <person name="Lindquist E.A."/>
            <person name="Lipzen A."/>
            <person name="Lundell T."/>
            <person name="Morin E."/>
            <person name="Murat C."/>
            <person name="Sun H."/>
            <person name="Tunlid A."/>
            <person name="Henrissat B."/>
            <person name="Grigoriev I.V."/>
            <person name="Hibbett D.S."/>
            <person name="Martin F."/>
            <person name="Nordberg H.P."/>
            <person name="Cantor M.N."/>
            <person name="Hua S.X."/>
        </authorList>
    </citation>
    <scope>NUCLEOTIDE SEQUENCE [LARGE SCALE GENOMIC DNA]</scope>
    <source>
        <strain evidence="6 7">Foug A</strain>
    </source>
</reference>
<dbReference type="HOGENOM" id="CLU_000288_7_18_1"/>
<organism evidence="6 7">
    <name type="scientific">Scleroderma citrinum Foug A</name>
    <dbReference type="NCBI Taxonomy" id="1036808"/>
    <lineage>
        <taxon>Eukaryota</taxon>
        <taxon>Fungi</taxon>
        <taxon>Dikarya</taxon>
        <taxon>Basidiomycota</taxon>
        <taxon>Agaricomycotina</taxon>
        <taxon>Agaricomycetes</taxon>
        <taxon>Agaricomycetidae</taxon>
        <taxon>Boletales</taxon>
        <taxon>Sclerodermatineae</taxon>
        <taxon>Sclerodermataceae</taxon>
        <taxon>Scleroderma</taxon>
    </lineage>
</organism>
<dbReference type="Proteomes" id="UP000053989">
    <property type="component" value="Unassembled WGS sequence"/>
</dbReference>
<evidence type="ECO:0000256" key="3">
    <source>
        <dbReference type="ARBA" id="ARBA00022777"/>
    </source>
</evidence>
<dbReference type="GO" id="GO:0004674">
    <property type="term" value="F:protein serine/threonine kinase activity"/>
    <property type="evidence" value="ECO:0007669"/>
    <property type="project" value="TreeGrafter"/>
</dbReference>
<feature type="domain" description="Protein kinase" evidence="5">
    <location>
        <begin position="1"/>
        <end position="226"/>
    </location>
</feature>
<dbReference type="GO" id="GO:0005524">
    <property type="term" value="F:ATP binding"/>
    <property type="evidence" value="ECO:0007669"/>
    <property type="project" value="UniProtKB-KW"/>
</dbReference>
<evidence type="ECO:0000313" key="6">
    <source>
        <dbReference type="EMBL" id="KIM61229.1"/>
    </source>
</evidence>
<dbReference type="SMART" id="SM00220">
    <property type="entry name" value="S_TKc"/>
    <property type="match status" value="1"/>
</dbReference>
<dbReference type="AlphaFoldDB" id="A0A0C3DYE6"/>
<dbReference type="Gene3D" id="1.10.510.10">
    <property type="entry name" value="Transferase(Phosphotransferase) domain 1"/>
    <property type="match status" value="1"/>
</dbReference>
<name>A0A0C3DYE6_9AGAM</name>
<accession>A0A0C3DYE6</accession>
<evidence type="ECO:0000256" key="1">
    <source>
        <dbReference type="ARBA" id="ARBA00022679"/>
    </source>
</evidence>
<evidence type="ECO:0000256" key="2">
    <source>
        <dbReference type="ARBA" id="ARBA00022741"/>
    </source>
</evidence>
<dbReference type="PROSITE" id="PS50011">
    <property type="entry name" value="PROTEIN_KINASE_DOM"/>
    <property type="match status" value="1"/>
</dbReference>